<protein>
    <submittedName>
        <fullName evidence="1">Uncharacterized protein</fullName>
    </submittedName>
</protein>
<organism evidence="1 2">
    <name type="scientific">Micromonospora qiuiae</name>
    <dbReference type="NCBI Taxonomy" id="502268"/>
    <lineage>
        <taxon>Bacteria</taxon>
        <taxon>Bacillati</taxon>
        <taxon>Actinomycetota</taxon>
        <taxon>Actinomycetes</taxon>
        <taxon>Micromonosporales</taxon>
        <taxon>Micromonosporaceae</taxon>
        <taxon>Micromonospora</taxon>
    </lineage>
</organism>
<proteinExistence type="predicted"/>
<comment type="caution">
    <text evidence="1">The sequence shown here is derived from an EMBL/GenBank/DDBJ whole genome shotgun (WGS) entry which is preliminary data.</text>
</comment>
<sequence>MHLDQVDITDSDGGRGWFDGLDSSDVGLKVDATRSGGTGSVLLSRVQLDRLIYELTYIRWRVMTKGQPSEGYDNSR</sequence>
<gene>
    <name evidence="1" type="ORF">Vqi01_14340</name>
</gene>
<name>A0ABQ4J7W4_9ACTN</name>
<keyword evidence="2" id="KW-1185">Reference proteome</keyword>
<reference evidence="1 2" key="1">
    <citation type="submission" date="2021-01" db="EMBL/GenBank/DDBJ databases">
        <title>Whole genome shotgun sequence of Verrucosispora qiuiae NBRC 106684.</title>
        <authorList>
            <person name="Komaki H."/>
            <person name="Tamura T."/>
        </authorList>
    </citation>
    <scope>NUCLEOTIDE SEQUENCE [LARGE SCALE GENOMIC DNA]</scope>
    <source>
        <strain evidence="1 2">NBRC 106684</strain>
    </source>
</reference>
<dbReference type="RefSeq" id="WP_204033771.1">
    <property type="nucleotide sequence ID" value="NZ_BOPC01000017.1"/>
</dbReference>
<dbReference type="EMBL" id="BOPC01000017">
    <property type="protein sequence ID" value="GIJ26272.1"/>
    <property type="molecule type" value="Genomic_DNA"/>
</dbReference>
<accession>A0ABQ4J7W4</accession>
<dbReference type="Proteomes" id="UP000653076">
    <property type="component" value="Unassembled WGS sequence"/>
</dbReference>
<evidence type="ECO:0000313" key="1">
    <source>
        <dbReference type="EMBL" id="GIJ26272.1"/>
    </source>
</evidence>
<evidence type="ECO:0000313" key="2">
    <source>
        <dbReference type="Proteomes" id="UP000653076"/>
    </source>
</evidence>